<keyword evidence="3" id="KW-1185">Reference proteome</keyword>
<feature type="compositionally biased region" description="Low complexity" evidence="1">
    <location>
        <begin position="97"/>
        <end position="112"/>
    </location>
</feature>
<evidence type="ECO:0000256" key="1">
    <source>
        <dbReference type="SAM" id="MobiDB-lite"/>
    </source>
</evidence>
<comment type="caution">
    <text evidence="2">The sequence shown here is derived from an EMBL/GenBank/DDBJ whole genome shotgun (WGS) entry which is preliminary data.</text>
</comment>
<reference evidence="2 3" key="1">
    <citation type="submission" date="2024-11" db="EMBL/GenBank/DDBJ databases">
        <title>Chromosome-level genome assembly of Eucalyptus globulus Labill. provides insights into its genome evolution.</title>
        <authorList>
            <person name="Li X."/>
        </authorList>
    </citation>
    <scope>NUCLEOTIDE SEQUENCE [LARGE SCALE GENOMIC DNA]</scope>
    <source>
        <strain evidence="2">CL2024</strain>
        <tissue evidence="2">Fresh tender leaves</tissue>
    </source>
</reference>
<dbReference type="AlphaFoldDB" id="A0ABD3LT14"/>
<protein>
    <submittedName>
        <fullName evidence="2">Uncharacterized protein</fullName>
    </submittedName>
</protein>
<gene>
    <name evidence="2" type="ORF">ACJRO7_002057</name>
</gene>
<dbReference type="PANTHER" id="PTHR33491">
    <property type="entry name" value="OSJNBA0016N04.9 PROTEIN"/>
    <property type="match status" value="1"/>
</dbReference>
<name>A0ABD3LT14_EUCGL</name>
<sequence>MSPSAGTCPFPSPLGWARPGPAHPGRCFLDTGYAIVRGRSAAVLVLRSLRLQVLNVSIPAHYSVNPTAAMETTSGLHDGAVKAHLPVVRHQWDGARPSSPNVSLRSSPSTSSLAVGSNNLAVTAEAASRCDGGGLGNFSDCSGVGYCRTSIPSGLRALGVKFKRISVADAVAVGEKCRLAFLADKEWLAFNGSKDLRVPREMEFVHGVLEWGIRKRW</sequence>
<evidence type="ECO:0000313" key="2">
    <source>
        <dbReference type="EMBL" id="KAL3754909.1"/>
    </source>
</evidence>
<dbReference type="Proteomes" id="UP001634007">
    <property type="component" value="Unassembled WGS sequence"/>
</dbReference>
<evidence type="ECO:0000313" key="3">
    <source>
        <dbReference type="Proteomes" id="UP001634007"/>
    </source>
</evidence>
<dbReference type="EMBL" id="JBJKBG010000001">
    <property type="protein sequence ID" value="KAL3754909.1"/>
    <property type="molecule type" value="Genomic_DNA"/>
</dbReference>
<organism evidence="2 3">
    <name type="scientific">Eucalyptus globulus</name>
    <name type="common">Tasmanian blue gum</name>
    <dbReference type="NCBI Taxonomy" id="34317"/>
    <lineage>
        <taxon>Eukaryota</taxon>
        <taxon>Viridiplantae</taxon>
        <taxon>Streptophyta</taxon>
        <taxon>Embryophyta</taxon>
        <taxon>Tracheophyta</taxon>
        <taxon>Spermatophyta</taxon>
        <taxon>Magnoliopsida</taxon>
        <taxon>eudicotyledons</taxon>
        <taxon>Gunneridae</taxon>
        <taxon>Pentapetalae</taxon>
        <taxon>rosids</taxon>
        <taxon>malvids</taxon>
        <taxon>Myrtales</taxon>
        <taxon>Myrtaceae</taxon>
        <taxon>Myrtoideae</taxon>
        <taxon>Eucalypteae</taxon>
        <taxon>Eucalyptus</taxon>
    </lineage>
</organism>
<feature type="region of interest" description="Disordered" evidence="1">
    <location>
        <begin position="95"/>
        <end position="114"/>
    </location>
</feature>
<accession>A0ABD3LT14</accession>
<proteinExistence type="predicted"/>